<dbReference type="InParanoid" id="W0RPJ2"/>
<feature type="domain" description="YncI copper-binding" evidence="3">
    <location>
        <begin position="28"/>
        <end position="141"/>
    </location>
</feature>
<dbReference type="HOGENOM" id="CLU_087540_2_0_0"/>
<dbReference type="InterPro" id="IPR038507">
    <property type="entry name" value="YcnI-like_sf"/>
</dbReference>
<keyword evidence="1" id="KW-0472">Membrane</keyword>
<dbReference type="AlphaFoldDB" id="W0RPJ2"/>
<evidence type="ECO:0000256" key="1">
    <source>
        <dbReference type="SAM" id="Phobius"/>
    </source>
</evidence>
<geneLocation type="plasmid" evidence="4 5">
    <name>1</name>
</geneLocation>
<evidence type="ECO:0000313" key="5">
    <source>
        <dbReference type="Proteomes" id="UP000019151"/>
    </source>
</evidence>
<keyword evidence="1" id="KW-0812">Transmembrane</keyword>
<name>W0RPJ2_9BACT</name>
<evidence type="ECO:0000259" key="3">
    <source>
        <dbReference type="Pfam" id="PF07987"/>
    </source>
</evidence>
<proteinExistence type="predicted"/>
<dbReference type="Gene3D" id="2.60.40.2230">
    <property type="entry name" value="Uncharacterised protein YcnI-like PF07987, DUF1775"/>
    <property type="match status" value="1"/>
</dbReference>
<gene>
    <name evidence="4" type="ORF">J421_4710</name>
</gene>
<dbReference type="Proteomes" id="UP000019151">
    <property type="component" value="Plasmid 1"/>
</dbReference>
<keyword evidence="4" id="KW-0614">Plasmid</keyword>
<reference evidence="4 5" key="1">
    <citation type="journal article" date="2014" name="Genome Announc.">
        <title>Genome Sequence and Methylome of Soil Bacterium Gemmatirosa kalamazoonensis KBS708T, a Member of the Rarely Cultivated Gemmatimonadetes Phylum.</title>
        <authorList>
            <person name="Debruyn J.M."/>
            <person name="Radosevich M."/>
            <person name="Wommack K.E."/>
            <person name="Polson S.W."/>
            <person name="Hauser L.J."/>
            <person name="Fawaz M.N."/>
            <person name="Korlach J."/>
            <person name="Tsai Y.C."/>
        </authorList>
    </citation>
    <scope>NUCLEOTIDE SEQUENCE [LARGE SCALE GENOMIC DNA]</scope>
    <source>
        <strain evidence="4 5">KBS708</strain>
        <plasmid evidence="5">Plasmid 1</plasmid>
    </source>
</reference>
<evidence type="ECO:0000256" key="2">
    <source>
        <dbReference type="SAM" id="SignalP"/>
    </source>
</evidence>
<evidence type="ECO:0000313" key="4">
    <source>
        <dbReference type="EMBL" id="AHG92245.1"/>
    </source>
</evidence>
<dbReference type="RefSeq" id="WP_025413596.1">
    <property type="nucleotide sequence ID" value="NZ_CP007129.1"/>
</dbReference>
<dbReference type="FunCoup" id="W0RPJ2">
    <property type="interactions" value="2"/>
</dbReference>
<feature type="signal peptide" evidence="2">
    <location>
        <begin position="1"/>
        <end position="27"/>
    </location>
</feature>
<protein>
    <submittedName>
        <fullName evidence="4">Nuclear export factor GLE1</fullName>
    </submittedName>
</protein>
<organism evidence="4 5">
    <name type="scientific">Gemmatirosa kalamazoonensis</name>
    <dbReference type="NCBI Taxonomy" id="861299"/>
    <lineage>
        <taxon>Bacteria</taxon>
        <taxon>Pseudomonadati</taxon>
        <taxon>Gemmatimonadota</taxon>
        <taxon>Gemmatimonadia</taxon>
        <taxon>Gemmatimonadales</taxon>
        <taxon>Gemmatimonadaceae</taxon>
        <taxon>Gemmatirosa</taxon>
    </lineage>
</organism>
<dbReference type="KEGG" id="gba:J421_4710"/>
<dbReference type="Pfam" id="PF07987">
    <property type="entry name" value="DUF1775"/>
    <property type="match status" value="1"/>
</dbReference>
<keyword evidence="5" id="KW-1185">Reference proteome</keyword>
<accession>W0RPJ2</accession>
<keyword evidence="1" id="KW-1133">Transmembrane helix</keyword>
<feature type="transmembrane region" description="Helical" evidence="1">
    <location>
        <begin position="164"/>
        <end position="181"/>
    </location>
</feature>
<dbReference type="InterPro" id="IPR012533">
    <property type="entry name" value="YcnI-copper_dom"/>
</dbReference>
<feature type="chain" id="PRO_5004794673" evidence="2">
    <location>
        <begin position="28"/>
        <end position="190"/>
    </location>
</feature>
<keyword evidence="2" id="KW-0732">Signal</keyword>
<dbReference type="OrthoDB" id="69896at2"/>
<sequence length="190" mass="20336">MSFLLRRARALALGVALLLAAPALALAHAVVFPKTSTPGAYERYVLRVPNEKTVPTVRVEIRFPADVRVTAFEDVPGWQLQVLTDSAKRVVGAVWTGVLPPQRFVELPFVAANPKASTRLVWPAYQTYADGERVEWTGAEGTKSPASSTSIAAAGASSGGAARWVSWAALALSLLSLGVALRRTDERVAR</sequence>
<dbReference type="EMBL" id="CP007129">
    <property type="protein sequence ID" value="AHG92245.1"/>
    <property type="molecule type" value="Genomic_DNA"/>
</dbReference>